<name>A0AAR5QDJ6_DENPD</name>
<dbReference type="AlphaFoldDB" id="A0AAR5QDJ6"/>
<accession>A0AAR5QDJ6</accession>
<dbReference type="KEGG" id="dpa:109545197"/>
<protein>
    <recommendedName>
        <fullName evidence="4">WAP domain-containing protein</fullName>
    </recommendedName>
</protein>
<keyword evidence="1" id="KW-0732">Signal</keyword>
<keyword evidence="3" id="KW-1185">Reference proteome</keyword>
<proteinExistence type="predicted"/>
<evidence type="ECO:0000256" key="1">
    <source>
        <dbReference type="SAM" id="SignalP"/>
    </source>
</evidence>
<feature type="signal peptide" evidence="1">
    <location>
        <begin position="1"/>
        <end position="22"/>
    </location>
</feature>
<dbReference type="GeneID" id="109545197"/>
<evidence type="ECO:0000313" key="3">
    <source>
        <dbReference type="Proteomes" id="UP000019118"/>
    </source>
</evidence>
<dbReference type="Proteomes" id="UP000019118">
    <property type="component" value="Unassembled WGS sequence"/>
</dbReference>
<organism evidence="2 3">
    <name type="scientific">Dendroctonus ponderosae</name>
    <name type="common">Mountain pine beetle</name>
    <dbReference type="NCBI Taxonomy" id="77166"/>
    <lineage>
        <taxon>Eukaryota</taxon>
        <taxon>Metazoa</taxon>
        <taxon>Ecdysozoa</taxon>
        <taxon>Arthropoda</taxon>
        <taxon>Hexapoda</taxon>
        <taxon>Insecta</taxon>
        <taxon>Pterygota</taxon>
        <taxon>Neoptera</taxon>
        <taxon>Endopterygota</taxon>
        <taxon>Coleoptera</taxon>
        <taxon>Polyphaga</taxon>
        <taxon>Cucujiformia</taxon>
        <taxon>Curculionidae</taxon>
        <taxon>Scolytinae</taxon>
        <taxon>Dendroctonus</taxon>
    </lineage>
</organism>
<reference evidence="2" key="2">
    <citation type="submission" date="2024-08" db="UniProtKB">
        <authorList>
            <consortium name="EnsemblMetazoa"/>
        </authorList>
    </citation>
    <scope>IDENTIFICATION</scope>
</reference>
<reference evidence="3" key="1">
    <citation type="journal article" date="2013" name="Genome Biol.">
        <title>Draft genome of the mountain pine beetle, Dendroctonus ponderosae Hopkins, a major forest pest.</title>
        <authorList>
            <person name="Keeling C.I."/>
            <person name="Yuen M.M."/>
            <person name="Liao N.Y."/>
            <person name="Docking T.R."/>
            <person name="Chan S.K."/>
            <person name="Taylor G.A."/>
            <person name="Palmquist D.L."/>
            <person name="Jackman S.D."/>
            <person name="Nguyen A."/>
            <person name="Li M."/>
            <person name="Henderson H."/>
            <person name="Janes J.K."/>
            <person name="Zhao Y."/>
            <person name="Pandoh P."/>
            <person name="Moore R."/>
            <person name="Sperling F.A."/>
            <person name="Huber D.P."/>
            <person name="Birol I."/>
            <person name="Jones S.J."/>
            <person name="Bohlmann J."/>
        </authorList>
    </citation>
    <scope>NUCLEOTIDE SEQUENCE</scope>
</reference>
<sequence>MIFNQLFLSCLVLLILLIEGKCQEKFEISAEKNEIPYEKDDETKMYKSSGKPALVIKEPQYELKTPSQEIKEQIMKAEEKETVVPQAPLSQKVENSTREPRREIIDEEASIVPLICPHKDASKPLFSLPCFSNNNCGFLGKDMLCCDGRCLKGIKKPKGDPHHDPIFFGIIERKCPDYPLTELSEVKECITDDECSPRICCGETLRTGEKARYCRTPIPVWDTLPLPSPVLEPLKTITSYMQCTPPPPAQLDLYPKTCQNLMDCFPNLCCQEKGKKFCRPPKRSLLALVAELGQRIIPEDAARKFIERLS</sequence>
<evidence type="ECO:0000313" key="2">
    <source>
        <dbReference type="EnsemblMetazoa" id="XP_019771300.1"/>
    </source>
</evidence>
<evidence type="ECO:0008006" key="4">
    <source>
        <dbReference type="Google" id="ProtNLM"/>
    </source>
</evidence>
<dbReference type="EnsemblMetazoa" id="XM_019915741.1">
    <property type="protein sequence ID" value="XP_019771300.1"/>
    <property type="gene ID" value="LOC109545197"/>
</dbReference>
<feature type="chain" id="PRO_5043400673" description="WAP domain-containing protein" evidence="1">
    <location>
        <begin position="23"/>
        <end position="310"/>
    </location>
</feature>